<comment type="caution">
    <text evidence="1">The sequence shown here is derived from an EMBL/GenBank/DDBJ whole genome shotgun (WGS) entry which is preliminary data.</text>
</comment>
<organism evidence="1 2">
    <name type="scientific">Streblomastix strix</name>
    <dbReference type="NCBI Taxonomy" id="222440"/>
    <lineage>
        <taxon>Eukaryota</taxon>
        <taxon>Metamonada</taxon>
        <taxon>Preaxostyla</taxon>
        <taxon>Oxymonadida</taxon>
        <taxon>Streblomastigidae</taxon>
        <taxon>Streblomastix</taxon>
    </lineage>
</organism>
<evidence type="ECO:0000313" key="1">
    <source>
        <dbReference type="EMBL" id="KAA6401415.1"/>
    </source>
</evidence>
<name>A0A5J4X414_9EUKA</name>
<reference evidence="1 2" key="1">
    <citation type="submission" date="2019-03" db="EMBL/GenBank/DDBJ databases">
        <title>Single cell metagenomics reveals metabolic interactions within the superorganism composed of flagellate Streblomastix strix and complex community of Bacteroidetes bacteria on its surface.</title>
        <authorList>
            <person name="Treitli S.C."/>
            <person name="Kolisko M."/>
            <person name="Husnik F."/>
            <person name="Keeling P."/>
            <person name="Hampl V."/>
        </authorList>
    </citation>
    <scope>NUCLEOTIDE SEQUENCE [LARGE SCALE GENOMIC DNA]</scope>
    <source>
        <strain evidence="1">ST1C</strain>
    </source>
</reference>
<dbReference type="EMBL" id="SNRW01000394">
    <property type="protein sequence ID" value="KAA6401415.1"/>
    <property type="molecule type" value="Genomic_DNA"/>
</dbReference>
<evidence type="ECO:0008006" key="3">
    <source>
        <dbReference type="Google" id="ProtNLM"/>
    </source>
</evidence>
<evidence type="ECO:0000313" key="2">
    <source>
        <dbReference type="Proteomes" id="UP000324800"/>
    </source>
</evidence>
<dbReference type="Proteomes" id="UP000324800">
    <property type="component" value="Unassembled WGS sequence"/>
</dbReference>
<protein>
    <recommendedName>
        <fullName evidence="3">Protein kinase domain-containing protein</fullName>
    </recommendedName>
</protein>
<dbReference type="AlphaFoldDB" id="A0A5J4X414"/>
<sequence>MDSSVFLVHKEEYGLVAAKVMNEEDFDTNEWRVGFQLAQDNQNPFVLKYLSANMYGINTVILMDYANLKV</sequence>
<gene>
    <name evidence="1" type="ORF">EZS28_003065</name>
</gene>
<proteinExistence type="predicted"/>
<accession>A0A5J4X414</accession>